<evidence type="ECO:0000313" key="5">
    <source>
        <dbReference type="Proteomes" id="UP000029385"/>
    </source>
</evidence>
<evidence type="ECO:0000256" key="1">
    <source>
        <dbReference type="ARBA" id="ARBA00022679"/>
    </source>
</evidence>
<organism evidence="4 5">
    <name type="scientific">Arenimonas oryziterrae DSM 21050 = YC6267</name>
    <dbReference type="NCBI Taxonomy" id="1121015"/>
    <lineage>
        <taxon>Bacteria</taxon>
        <taxon>Pseudomonadati</taxon>
        <taxon>Pseudomonadota</taxon>
        <taxon>Gammaproteobacteria</taxon>
        <taxon>Lysobacterales</taxon>
        <taxon>Lysobacteraceae</taxon>
        <taxon>Arenimonas</taxon>
    </lineage>
</organism>
<reference evidence="4 5" key="1">
    <citation type="submission" date="2013-09" db="EMBL/GenBank/DDBJ databases">
        <title>Genome sequencing of Arenimonas oryziterrae.</title>
        <authorList>
            <person name="Chen F."/>
            <person name="Wang G."/>
        </authorList>
    </citation>
    <scope>NUCLEOTIDE SEQUENCE [LARGE SCALE GENOMIC DNA]</scope>
    <source>
        <strain evidence="4 5">YC6267</strain>
    </source>
</reference>
<dbReference type="Proteomes" id="UP000029385">
    <property type="component" value="Unassembled WGS sequence"/>
</dbReference>
<protein>
    <recommendedName>
        <fullName evidence="3">N-acetyltransferase domain-containing protein</fullName>
    </recommendedName>
</protein>
<dbReference type="InterPro" id="IPR016181">
    <property type="entry name" value="Acyl_CoA_acyltransferase"/>
</dbReference>
<name>A0A091AX18_9GAMM</name>
<evidence type="ECO:0000256" key="2">
    <source>
        <dbReference type="ARBA" id="ARBA00023315"/>
    </source>
</evidence>
<accession>A0A091AX18</accession>
<dbReference type="EMBL" id="AVCI01000006">
    <property type="protein sequence ID" value="KFN43219.1"/>
    <property type="molecule type" value="Genomic_DNA"/>
</dbReference>
<proteinExistence type="predicted"/>
<dbReference type="STRING" id="1121015.GCA_000420545_02573"/>
<feature type="domain" description="N-acetyltransferase" evidence="3">
    <location>
        <begin position="12"/>
        <end position="154"/>
    </location>
</feature>
<dbReference type="CDD" id="cd04301">
    <property type="entry name" value="NAT_SF"/>
    <property type="match status" value="1"/>
</dbReference>
<dbReference type="Gene3D" id="3.40.630.30">
    <property type="match status" value="1"/>
</dbReference>
<sequence>MGSANKPGQLNPLIRAVADDDALAVSQLLGVLGYPCDETEAATRLKALADDPDQRLLVADLHGGLLGLVCYDLMYYLPLGAITCRITALAIADTAQRRGIGRALLREAEARARVAGAARIELTTANHRNEAHEFYRACGYSESALRFVKRLGDA</sequence>
<dbReference type="SUPFAM" id="SSF55729">
    <property type="entry name" value="Acyl-CoA N-acyltransferases (Nat)"/>
    <property type="match status" value="1"/>
</dbReference>
<dbReference type="Pfam" id="PF00583">
    <property type="entry name" value="Acetyltransf_1"/>
    <property type="match status" value="1"/>
</dbReference>
<dbReference type="InterPro" id="IPR050832">
    <property type="entry name" value="Bact_Acetyltransf"/>
</dbReference>
<dbReference type="PANTHER" id="PTHR43877">
    <property type="entry name" value="AMINOALKYLPHOSPHONATE N-ACETYLTRANSFERASE-RELATED-RELATED"/>
    <property type="match status" value="1"/>
</dbReference>
<dbReference type="PATRIC" id="fig|1121015.4.peg.1819"/>
<dbReference type="PANTHER" id="PTHR43877:SF2">
    <property type="entry name" value="AMINOALKYLPHOSPHONATE N-ACETYLTRANSFERASE-RELATED"/>
    <property type="match status" value="1"/>
</dbReference>
<keyword evidence="1" id="KW-0808">Transferase</keyword>
<dbReference type="GO" id="GO:0016747">
    <property type="term" value="F:acyltransferase activity, transferring groups other than amino-acyl groups"/>
    <property type="evidence" value="ECO:0007669"/>
    <property type="project" value="InterPro"/>
</dbReference>
<keyword evidence="5" id="KW-1185">Reference proteome</keyword>
<evidence type="ECO:0000313" key="4">
    <source>
        <dbReference type="EMBL" id="KFN43219.1"/>
    </source>
</evidence>
<dbReference type="AlphaFoldDB" id="A0A091AX18"/>
<dbReference type="RefSeq" id="WP_022970178.1">
    <property type="nucleotide sequence ID" value="NZ_ATVD01000005.1"/>
</dbReference>
<gene>
    <name evidence="4" type="ORF">N789_11710</name>
</gene>
<evidence type="ECO:0000259" key="3">
    <source>
        <dbReference type="PROSITE" id="PS51186"/>
    </source>
</evidence>
<keyword evidence="2" id="KW-0012">Acyltransferase</keyword>
<dbReference type="PROSITE" id="PS51186">
    <property type="entry name" value="GNAT"/>
    <property type="match status" value="1"/>
</dbReference>
<dbReference type="eggNOG" id="COG0456">
    <property type="taxonomic scope" value="Bacteria"/>
</dbReference>
<dbReference type="InterPro" id="IPR000182">
    <property type="entry name" value="GNAT_dom"/>
</dbReference>
<comment type="caution">
    <text evidence="4">The sequence shown here is derived from an EMBL/GenBank/DDBJ whole genome shotgun (WGS) entry which is preliminary data.</text>
</comment>
<dbReference type="OrthoDB" id="7054990at2"/>